<organism evidence="1 2">
    <name type="scientific">Mycobacterium intracellulare subsp. chimaera</name>
    <dbReference type="NCBI Taxonomy" id="222805"/>
    <lineage>
        <taxon>Bacteria</taxon>
        <taxon>Bacillati</taxon>
        <taxon>Actinomycetota</taxon>
        <taxon>Actinomycetes</taxon>
        <taxon>Mycobacteriales</taxon>
        <taxon>Mycobacteriaceae</taxon>
        <taxon>Mycobacterium</taxon>
        <taxon>Mycobacterium avium complex (MAC)</taxon>
    </lineage>
</organism>
<protein>
    <submittedName>
        <fullName evidence="1">Uncharacterized protein</fullName>
    </submittedName>
</protein>
<evidence type="ECO:0000313" key="1">
    <source>
        <dbReference type="EMBL" id="ASL18123.1"/>
    </source>
</evidence>
<keyword evidence="1" id="KW-0614">Plasmid</keyword>
<gene>
    <name evidence="1" type="ORF">MYCOZU2_05778</name>
</gene>
<dbReference type="AlphaFoldDB" id="A0A7U5MQZ3"/>
<proteinExistence type="predicted"/>
<dbReference type="Proteomes" id="UP000198286">
    <property type="component" value="Plasmid unnamed 1"/>
</dbReference>
<dbReference type="EMBL" id="CP015268">
    <property type="protein sequence ID" value="ASL18123.1"/>
    <property type="molecule type" value="Genomic_DNA"/>
</dbReference>
<geneLocation type="plasmid" evidence="1 2">
    <name>unnamed 1</name>
</geneLocation>
<name>A0A7U5MQZ3_MYCIT</name>
<sequence>MVGGQFPVGDTARLVCDAAHDTAPRQNHQRAIDLFGHHGAATRAAHLGNSQAGLGGRHRLIRVSQNRDEMLA</sequence>
<accession>A0A7U5MQZ3</accession>
<reference evidence="1 2" key="1">
    <citation type="journal article" date="2017" name="Lancet Infect. Dis.">
        <title>Global outbreak of severe Mycobacterium chimaera disease after cardiac surgery: a molecular epidemiological study.</title>
        <authorList>
            <person name="van Ingen J."/>
            <person name="Kohl T."/>
            <person name="Kranzer K."/>
            <person name="Hasse B."/>
            <person name="Keller P."/>
            <person name="Szafranska A."/>
            <person name="Hillemann D."/>
            <person name="Chand M."/>
            <person name="Schreiber P."/>
            <person name="Sommerstein R."/>
            <person name="Berger C."/>
            <person name="Genoni M."/>
            <person name="Ruegg C."/>
            <person name="Troillet N."/>
            <person name="Widmer A.F."/>
            <person name="Becker S.L."/>
            <person name="Herrmann M."/>
            <person name="Eckmanns T."/>
            <person name="Haller S."/>
            <person name="Hoeller C."/>
            <person name="Debast S.B."/>
            <person name="Wolfhagen M.J."/>
            <person name="Hopman J."/>
            <person name="Kluytmans J."/>
            <person name="Langelaar M."/>
            <person name="Notermans D.W."/>
            <person name="ten Oever J."/>
            <person name="van den Barselaar P."/>
            <person name="Vonk A.B.A."/>
            <person name="Vos M.C."/>
            <person name="Ahmed N."/>
            <person name="Brown T."/>
            <person name="Crook D."/>
            <person name="Lamagni T."/>
            <person name="Phin N."/>
            <person name="Smith E.G."/>
            <person name="Zambon M."/>
            <person name="Serr A."/>
            <person name="Goetting T."/>
            <person name="Ebner W."/>
            <person name="Thuermer A."/>
            <person name="Utpatel C."/>
            <person name="Sproer C."/>
            <person name="Bunk B."/>
            <person name="Nubel U."/>
            <person name="Bloemberg G."/>
            <person name="Bottger E."/>
            <person name="Niemann S."/>
            <person name="Wagner D."/>
            <person name="Sax H."/>
        </authorList>
    </citation>
    <scope>NUCLEOTIDE SEQUENCE [LARGE SCALE GENOMIC DNA]</scope>
    <source>
        <strain evidence="1 2">ZUERICH-2</strain>
        <plasmid evidence="1 2">unnamed 1</plasmid>
    </source>
</reference>
<evidence type="ECO:0000313" key="2">
    <source>
        <dbReference type="Proteomes" id="UP000198286"/>
    </source>
</evidence>